<evidence type="ECO:0000256" key="1">
    <source>
        <dbReference type="SAM" id="MobiDB-lite"/>
    </source>
</evidence>
<organism evidence="3 4">
    <name type="scientific">Trema orientale</name>
    <name type="common">Charcoal tree</name>
    <name type="synonym">Celtis orientalis</name>
    <dbReference type="NCBI Taxonomy" id="63057"/>
    <lineage>
        <taxon>Eukaryota</taxon>
        <taxon>Viridiplantae</taxon>
        <taxon>Streptophyta</taxon>
        <taxon>Embryophyta</taxon>
        <taxon>Tracheophyta</taxon>
        <taxon>Spermatophyta</taxon>
        <taxon>Magnoliopsida</taxon>
        <taxon>eudicotyledons</taxon>
        <taxon>Gunneridae</taxon>
        <taxon>Pentapetalae</taxon>
        <taxon>rosids</taxon>
        <taxon>fabids</taxon>
        <taxon>Rosales</taxon>
        <taxon>Cannabaceae</taxon>
        <taxon>Trema</taxon>
    </lineage>
</organism>
<feature type="region of interest" description="Disordered" evidence="1">
    <location>
        <begin position="44"/>
        <end position="79"/>
    </location>
</feature>
<evidence type="ECO:0000256" key="2">
    <source>
        <dbReference type="SAM" id="Phobius"/>
    </source>
</evidence>
<feature type="transmembrane region" description="Helical" evidence="2">
    <location>
        <begin position="85"/>
        <end position="112"/>
    </location>
</feature>
<feature type="compositionally biased region" description="Pro residues" evidence="1">
    <location>
        <begin position="44"/>
        <end position="55"/>
    </location>
</feature>
<proteinExistence type="predicted"/>
<feature type="compositionally biased region" description="Polar residues" evidence="1">
    <location>
        <begin position="63"/>
        <end position="78"/>
    </location>
</feature>
<reference evidence="4" key="1">
    <citation type="submission" date="2016-06" db="EMBL/GenBank/DDBJ databases">
        <title>Parallel loss of symbiosis genes in relatives of nitrogen-fixing non-legume Parasponia.</title>
        <authorList>
            <person name="Van Velzen R."/>
            <person name="Holmer R."/>
            <person name="Bu F."/>
            <person name="Rutten L."/>
            <person name="Van Zeijl A."/>
            <person name="Liu W."/>
            <person name="Santuari L."/>
            <person name="Cao Q."/>
            <person name="Sharma T."/>
            <person name="Shen D."/>
            <person name="Roswanjaya Y."/>
            <person name="Wardhani T."/>
            <person name="Kalhor M.S."/>
            <person name="Jansen J."/>
            <person name="Van den Hoogen J."/>
            <person name="Gungor B."/>
            <person name="Hartog M."/>
            <person name="Hontelez J."/>
            <person name="Verver J."/>
            <person name="Yang W.-C."/>
            <person name="Schijlen E."/>
            <person name="Repin R."/>
            <person name="Schilthuizen M."/>
            <person name="Schranz E."/>
            <person name="Heidstra R."/>
            <person name="Miyata K."/>
            <person name="Fedorova E."/>
            <person name="Kohlen W."/>
            <person name="Bisseling T."/>
            <person name="Smit S."/>
            <person name="Geurts R."/>
        </authorList>
    </citation>
    <scope>NUCLEOTIDE SEQUENCE [LARGE SCALE GENOMIC DNA]</scope>
    <source>
        <strain evidence="4">cv. RG33-2</strain>
    </source>
</reference>
<name>A0A2P5EYH1_TREOI</name>
<dbReference type="STRING" id="63057.A0A2P5EYH1"/>
<feature type="transmembrane region" description="Helical" evidence="2">
    <location>
        <begin position="12"/>
        <end position="34"/>
    </location>
</feature>
<keyword evidence="2" id="KW-0812">Transmembrane</keyword>
<gene>
    <name evidence="3" type="ORF">TorRG33x02_136500</name>
</gene>
<dbReference type="InParanoid" id="A0A2P5EYH1"/>
<keyword evidence="2" id="KW-1133">Transmembrane helix</keyword>
<keyword evidence="2" id="KW-0472">Membrane</keyword>
<evidence type="ECO:0000313" key="3">
    <source>
        <dbReference type="EMBL" id="PON90595.1"/>
    </source>
</evidence>
<accession>A0A2P5EYH1</accession>
<protein>
    <recommendedName>
        <fullName evidence="5">Transmembrane protein</fullName>
    </recommendedName>
</protein>
<dbReference type="EMBL" id="JXTC01000082">
    <property type="protein sequence ID" value="PON90595.1"/>
    <property type="molecule type" value="Genomic_DNA"/>
</dbReference>
<keyword evidence="4" id="KW-1185">Reference proteome</keyword>
<dbReference type="Proteomes" id="UP000237000">
    <property type="component" value="Unassembled WGS sequence"/>
</dbReference>
<evidence type="ECO:0000313" key="4">
    <source>
        <dbReference type="Proteomes" id="UP000237000"/>
    </source>
</evidence>
<comment type="caution">
    <text evidence="3">The sequence shown here is derived from an EMBL/GenBank/DDBJ whole genome shotgun (WGS) entry which is preliminary data.</text>
</comment>
<evidence type="ECO:0008006" key="5">
    <source>
        <dbReference type="Google" id="ProtNLM"/>
    </source>
</evidence>
<dbReference type="AlphaFoldDB" id="A0A2P5EYH1"/>
<sequence length="173" mass="18354">MEAKFQRFNIGASWTTLTIRAYGLLYAGACWTLYAGNSFDNGPAPLPPPYTPPPQGRSHNNRNHSGTGTHTLDSTGEASHSDEGLAVGALVGIILGFLSVALIALLVLVICIRKNKQKDTDARASGAGLSTGTNSVNTEMQEQRVIPTAAVTDLKPPPAETVMVDRLHGKMDL</sequence>